<keyword evidence="5" id="KW-0433">Leucine-rich repeat</keyword>
<protein>
    <submittedName>
        <fullName evidence="14">ToMV susceptible protein tm-2</fullName>
    </submittedName>
</protein>
<gene>
    <name evidence="14" type="ORF">Salat_1480000</name>
</gene>
<dbReference type="PANTHER" id="PTHR23155">
    <property type="entry name" value="DISEASE RESISTANCE PROTEIN RP"/>
    <property type="match status" value="1"/>
</dbReference>
<sequence length="875" mass="100479">MAYAAVVSLKLTIQRLLKSSQIPIPQPHLEIIELAYEKVKFLQELFTLEDGSNNERVKAVEREIREAACRLEDVLEQAHLSNDHFLSSQSQTLDRDFVVKVKEEIMFFMETVKKIKEQLRNLSLPDEDIAAITSRTNRFGGDKSKLFGLDDEAIEMENLLVSHFNKVQVVSIVGMAGIGKTTLVKKVYADIAHHFHLRSFISIGPRYGYREILQKILTDIRSWNQVRYRESNDDILDESDHILAIHLWRRLFQCKYLIVLDDIWDVKLWHWFKRYLADNRNGSRIIVTTRLEQVAEFAQSDKEFVLKKRFLNETESWHLLRETVFGLEKLSPPQLEEIGRKIAKKCEGLPLAVIVVGKHLSKAERTTEYWNKVVDKEYSVIINSDEELTKTLMLSYNYLPPHLKACFLYIGVFPHDYEIPVSELIKLWCGEGFLESSSAKSLENFAMECLGDLVSRSVVLVRQQSSSGRTKTCRAHSVFWHLCARVAGKERFFHVINSLENQGIESQRRLSIYNNALFGMKDVYQSMETVSKVRSLLCTGPHHQYPVPMSLGFHLLRVLDALTIRFYGFPDEVVKLVRLRYLAFTYNGKLPASISKLQNLQYLIVRQYLRILSSEAHGASLPMEIWDMQELRHLQVTGNNLPDPISEGALLPNLLTLLGISARSCTKEVLRRMPRLKKLGIQIELALGVVEPLCCFNHLPDPCGIESLKCGILNPKVGVPALPSVLIFPSDQKLTLSGLGFPWEYMSIIAKLSNLEVLKLRCYAFQGLKWEVYDYNFSRLKFLMLEDTNLEDWYAGNESFPSLERLIIGHCYKLNEIPLEFGDIKTLEMIEFVDCSPTLVASAKQLAEKRSNKRKIQICVKSSEDDVKLKSRLAP</sequence>
<keyword evidence="15" id="KW-1185">Reference proteome</keyword>
<dbReference type="Gene3D" id="3.40.50.300">
    <property type="entry name" value="P-loop containing nucleotide triphosphate hydrolases"/>
    <property type="match status" value="1"/>
</dbReference>
<dbReference type="Pfam" id="PF23598">
    <property type="entry name" value="LRR_14"/>
    <property type="match status" value="1"/>
</dbReference>
<dbReference type="Gene3D" id="3.80.10.10">
    <property type="entry name" value="Ribonuclease Inhibitor"/>
    <property type="match status" value="1"/>
</dbReference>
<feature type="domain" description="Disease resistance protein winged helix" evidence="12">
    <location>
        <begin position="412"/>
        <end position="482"/>
    </location>
</feature>
<name>A0AAE1YC79_9LAMI</name>
<dbReference type="SUPFAM" id="SSF52058">
    <property type="entry name" value="L domain-like"/>
    <property type="match status" value="1"/>
</dbReference>
<evidence type="ECO:0000256" key="2">
    <source>
        <dbReference type="ARBA" id="ARBA00004496"/>
    </source>
</evidence>
<evidence type="ECO:0000259" key="12">
    <source>
        <dbReference type="Pfam" id="PF23559"/>
    </source>
</evidence>
<dbReference type="GO" id="GO:0043531">
    <property type="term" value="F:ADP binding"/>
    <property type="evidence" value="ECO:0007669"/>
    <property type="project" value="InterPro"/>
</dbReference>
<reference evidence="14" key="1">
    <citation type="submission" date="2020-06" db="EMBL/GenBank/DDBJ databases">
        <authorList>
            <person name="Li T."/>
            <person name="Hu X."/>
            <person name="Zhang T."/>
            <person name="Song X."/>
            <person name="Zhang H."/>
            <person name="Dai N."/>
            <person name="Sheng W."/>
            <person name="Hou X."/>
            <person name="Wei L."/>
        </authorList>
    </citation>
    <scope>NUCLEOTIDE SEQUENCE</scope>
    <source>
        <strain evidence="14">3651</strain>
        <tissue evidence="14">Leaf</tissue>
    </source>
</reference>
<dbReference type="AlphaFoldDB" id="A0AAE1YC79"/>
<reference evidence="14" key="2">
    <citation type="journal article" date="2024" name="Plant">
        <title>Genomic evolution and insights into agronomic trait innovations of Sesamum species.</title>
        <authorList>
            <person name="Miao H."/>
            <person name="Wang L."/>
            <person name="Qu L."/>
            <person name="Liu H."/>
            <person name="Sun Y."/>
            <person name="Le M."/>
            <person name="Wang Q."/>
            <person name="Wei S."/>
            <person name="Zheng Y."/>
            <person name="Lin W."/>
            <person name="Duan Y."/>
            <person name="Cao H."/>
            <person name="Xiong S."/>
            <person name="Wang X."/>
            <person name="Wei L."/>
            <person name="Li C."/>
            <person name="Ma Q."/>
            <person name="Ju M."/>
            <person name="Zhao R."/>
            <person name="Li G."/>
            <person name="Mu C."/>
            <person name="Tian Q."/>
            <person name="Mei H."/>
            <person name="Zhang T."/>
            <person name="Gao T."/>
            <person name="Zhang H."/>
        </authorList>
    </citation>
    <scope>NUCLEOTIDE SEQUENCE</scope>
    <source>
        <strain evidence="14">3651</strain>
    </source>
</reference>
<dbReference type="InterPro" id="IPR002182">
    <property type="entry name" value="NB-ARC"/>
</dbReference>
<dbReference type="GO" id="GO:0005737">
    <property type="term" value="C:cytoplasm"/>
    <property type="evidence" value="ECO:0007669"/>
    <property type="project" value="UniProtKB-SubCell"/>
</dbReference>
<evidence type="ECO:0000256" key="1">
    <source>
        <dbReference type="ARBA" id="ARBA00002074"/>
    </source>
</evidence>
<dbReference type="Gene3D" id="1.20.5.4130">
    <property type="match status" value="1"/>
</dbReference>
<dbReference type="Pfam" id="PF00931">
    <property type="entry name" value="NB-ARC"/>
    <property type="match status" value="1"/>
</dbReference>
<dbReference type="InterPro" id="IPR042197">
    <property type="entry name" value="Apaf_helical"/>
</dbReference>
<keyword evidence="9" id="KW-0611">Plant defense</keyword>
<dbReference type="GO" id="GO:0005524">
    <property type="term" value="F:ATP binding"/>
    <property type="evidence" value="ECO:0007669"/>
    <property type="project" value="UniProtKB-KW"/>
</dbReference>
<evidence type="ECO:0000256" key="8">
    <source>
        <dbReference type="ARBA" id="ARBA00022741"/>
    </source>
</evidence>
<feature type="domain" description="NB-ARC" evidence="11">
    <location>
        <begin position="164"/>
        <end position="325"/>
    </location>
</feature>
<evidence type="ECO:0000256" key="4">
    <source>
        <dbReference type="ARBA" id="ARBA00022490"/>
    </source>
</evidence>
<evidence type="ECO:0000256" key="6">
    <source>
        <dbReference type="ARBA" id="ARBA00022667"/>
    </source>
</evidence>
<comment type="caution">
    <text evidence="14">The sequence shown here is derived from an EMBL/GenBank/DDBJ whole genome shotgun (WGS) entry which is preliminary data.</text>
</comment>
<dbReference type="EMBL" id="JACGWO010000005">
    <property type="protein sequence ID" value="KAK4427111.1"/>
    <property type="molecule type" value="Genomic_DNA"/>
</dbReference>
<dbReference type="Proteomes" id="UP001293254">
    <property type="component" value="Unassembled WGS sequence"/>
</dbReference>
<evidence type="ECO:0000259" key="13">
    <source>
        <dbReference type="Pfam" id="PF23598"/>
    </source>
</evidence>
<accession>A0AAE1YC79</accession>
<organism evidence="14 15">
    <name type="scientific">Sesamum alatum</name>
    <dbReference type="NCBI Taxonomy" id="300844"/>
    <lineage>
        <taxon>Eukaryota</taxon>
        <taxon>Viridiplantae</taxon>
        <taxon>Streptophyta</taxon>
        <taxon>Embryophyta</taxon>
        <taxon>Tracheophyta</taxon>
        <taxon>Spermatophyta</taxon>
        <taxon>Magnoliopsida</taxon>
        <taxon>eudicotyledons</taxon>
        <taxon>Gunneridae</taxon>
        <taxon>Pentapetalae</taxon>
        <taxon>asterids</taxon>
        <taxon>lamiids</taxon>
        <taxon>Lamiales</taxon>
        <taxon>Pedaliaceae</taxon>
        <taxon>Sesamum</taxon>
    </lineage>
</organism>
<feature type="domain" description="Disease resistance R13L4/SHOC-2-like LRR" evidence="13">
    <location>
        <begin position="532"/>
        <end position="683"/>
    </location>
</feature>
<evidence type="ECO:0000256" key="7">
    <source>
        <dbReference type="ARBA" id="ARBA00022737"/>
    </source>
</evidence>
<dbReference type="Gene3D" id="1.10.8.430">
    <property type="entry name" value="Helical domain of apoptotic protease-activating factors"/>
    <property type="match status" value="1"/>
</dbReference>
<comment type="function">
    <text evidence="1">Confers resistance to late blight (Phytophthora infestans) races carrying the avirulence gene Avr1. Resistance proteins guard the plant against pathogens that contain an appropriate avirulence protein via an indirect interaction with this avirulence protein. That triggers a defense system including the hypersensitive response, which restricts the pathogen growth.</text>
</comment>
<dbReference type="InterPro" id="IPR027417">
    <property type="entry name" value="P-loop_NTPase"/>
</dbReference>
<comment type="similarity">
    <text evidence="3">Belongs to the disease resistance NB-LRR family.</text>
</comment>
<dbReference type="GO" id="GO:0009626">
    <property type="term" value="P:plant-type hypersensitive response"/>
    <property type="evidence" value="ECO:0007669"/>
    <property type="project" value="UniProtKB-KW"/>
</dbReference>
<keyword evidence="10" id="KW-0067">ATP-binding</keyword>
<keyword evidence="4" id="KW-0963">Cytoplasm</keyword>
<keyword evidence="8" id="KW-0547">Nucleotide-binding</keyword>
<dbReference type="FunFam" id="1.10.10.10:FF:000322">
    <property type="entry name" value="Probable disease resistance protein At1g63360"/>
    <property type="match status" value="1"/>
</dbReference>
<keyword evidence="6" id="KW-0381">Hypersensitive response</keyword>
<evidence type="ECO:0000256" key="9">
    <source>
        <dbReference type="ARBA" id="ARBA00022821"/>
    </source>
</evidence>
<evidence type="ECO:0000259" key="11">
    <source>
        <dbReference type="Pfam" id="PF00931"/>
    </source>
</evidence>
<evidence type="ECO:0000313" key="15">
    <source>
        <dbReference type="Proteomes" id="UP001293254"/>
    </source>
</evidence>
<dbReference type="InterPro" id="IPR036388">
    <property type="entry name" value="WH-like_DNA-bd_sf"/>
</dbReference>
<dbReference type="PRINTS" id="PR00364">
    <property type="entry name" value="DISEASERSIST"/>
</dbReference>
<dbReference type="PANTHER" id="PTHR23155:SF1152">
    <property type="entry name" value="AAA+ ATPASE DOMAIN-CONTAINING PROTEIN"/>
    <property type="match status" value="1"/>
</dbReference>
<dbReference type="Gene3D" id="1.10.10.10">
    <property type="entry name" value="Winged helix-like DNA-binding domain superfamily/Winged helix DNA-binding domain"/>
    <property type="match status" value="1"/>
</dbReference>
<evidence type="ECO:0000256" key="3">
    <source>
        <dbReference type="ARBA" id="ARBA00008894"/>
    </source>
</evidence>
<dbReference type="InterPro" id="IPR055414">
    <property type="entry name" value="LRR_R13L4/SHOC2-like"/>
</dbReference>
<dbReference type="InterPro" id="IPR058922">
    <property type="entry name" value="WHD_DRP"/>
</dbReference>
<dbReference type="InterPro" id="IPR032675">
    <property type="entry name" value="LRR_dom_sf"/>
</dbReference>
<dbReference type="Pfam" id="PF23559">
    <property type="entry name" value="WHD_DRP"/>
    <property type="match status" value="1"/>
</dbReference>
<dbReference type="SUPFAM" id="SSF52540">
    <property type="entry name" value="P-loop containing nucleoside triphosphate hydrolases"/>
    <property type="match status" value="1"/>
</dbReference>
<proteinExistence type="inferred from homology"/>
<dbReference type="InterPro" id="IPR044974">
    <property type="entry name" value="Disease_R_plants"/>
</dbReference>
<evidence type="ECO:0000256" key="10">
    <source>
        <dbReference type="ARBA" id="ARBA00022840"/>
    </source>
</evidence>
<comment type="subcellular location">
    <subcellularLocation>
        <location evidence="2">Cytoplasm</location>
    </subcellularLocation>
</comment>
<keyword evidence="7" id="KW-0677">Repeat</keyword>
<evidence type="ECO:0000313" key="14">
    <source>
        <dbReference type="EMBL" id="KAK4427111.1"/>
    </source>
</evidence>
<evidence type="ECO:0000256" key="5">
    <source>
        <dbReference type="ARBA" id="ARBA00022614"/>
    </source>
</evidence>